<dbReference type="GeneID" id="25796085"/>
<dbReference type="OMA" id="DYRIRAC"/>
<sequence length="571" mass="64211">MCTTNIYTYVYPDGHKEQSRQPVFCSASRRGKVCINNVVFQHPTQYIPIEHSQTLSGSSRSFHSSPFVSQFPPTPEYTPPYGTGNYGTGNLVEMTDSDEDTDENADEIKGENTDDKKDETIAIRATQCLESFQKCLQRASSVHPREFSVVEDQMARLSTWTAGIGVFAPGRASIDHRLRYAPEVQSAVTGLLESLDYRIRACSDVLDEGKFSAPDTRSAANERLEWCFVDITTELSRLEKTANTIGRASNEAHVLNASDFQIKDVEGNNVESLLLRDFERHIGRRFPNISKIIQQRLARTMLLRQKRILHRRHYQGNTDTQPQEATPKGSITLLASQLMGPAIILSSGNVKIVSFGSSVISARKTAVLSTHEALIFPPAPSPAAERKYKQRRTPRVADTHNTSRLVKAKSNAKSKKKPQAIGEITCPYCLYMLPAQEASDELAWRNHVKNDLDPYVCLFEDCQEADLLYNDSDEWLSHLHQHNKLWRCSSHRDLGPFSTREDYIKHIREAHNINLSDTQLRVLAKKNARKAVKLFLSCPMCGKNATEVDGRLEDHIAGHLLSLALKSLPSF</sequence>
<dbReference type="STRING" id="413071.G9MRD3"/>
<dbReference type="RefSeq" id="XP_013956870.1">
    <property type="nucleotide sequence ID" value="XM_014101395.1"/>
</dbReference>
<dbReference type="HOGENOM" id="CLU_015936_0_0_1"/>
<reference evidence="1 2" key="1">
    <citation type="journal article" date="2011" name="Genome Biol.">
        <title>Comparative genome sequence analysis underscores mycoparasitism as the ancestral life style of Trichoderma.</title>
        <authorList>
            <person name="Kubicek C.P."/>
            <person name="Herrera-Estrella A."/>
            <person name="Seidl-Seiboth V."/>
            <person name="Martinez D.A."/>
            <person name="Druzhinina I.S."/>
            <person name="Thon M."/>
            <person name="Zeilinger S."/>
            <person name="Casas-Flores S."/>
            <person name="Horwitz B.A."/>
            <person name="Mukherjee P.K."/>
            <person name="Mukherjee M."/>
            <person name="Kredics L."/>
            <person name="Alcaraz L.D."/>
            <person name="Aerts A."/>
            <person name="Antal Z."/>
            <person name="Atanasova L."/>
            <person name="Cervantes-Badillo M.G."/>
            <person name="Challacombe J."/>
            <person name="Chertkov O."/>
            <person name="McCluskey K."/>
            <person name="Coulpier F."/>
            <person name="Deshpande N."/>
            <person name="von Doehren H."/>
            <person name="Ebbole D.J."/>
            <person name="Esquivel-Naranjo E.U."/>
            <person name="Fekete E."/>
            <person name="Flipphi M."/>
            <person name="Glaser F."/>
            <person name="Gomez-Rodriguez E.Y."/>
            <person name="Gruber S."/>
            <person name="Han C."/>
            <person name="Henrissat B."/>
            <person name="Hermosa R."/>
            <person name="Hernandez-Onate M."/>
            <person name="Karaffa L."/>
            <person name="Kosti I."/>
            <person name="Le Crom S."/>
            <person name="Lindquist E."/>
            <person name="Lucas S."/>
            <person name="Luebeck M."/>
            <person name="Luebeck P.S."/>
            <person name="Margeot A."/>
            <person name="Metz B."/>
            <person name="Misra M."/>
            <person name="Nevalainen H."/>
            <person name="Omann M."/>
            <person name="Packer N."/>
            <person name="Perrone G."/>
            <person name="Uresti-Rivera E.E."/>
            <person name="Salamov A."/>
            <person name="Schmoll M."/>
            <person name="Seiboth B."/>
            <person name="Shapiro H."/>
            <person name="Sukno S."/>
            <person name="Tamayo-Ramos J.A."/>
            <person name="Tisch D."/>
            <person name="Wiest A."/>
            <person name="Wilkinson H.H."/>
            <person name="Zhang M."/>
            <person name="Coutinho P.M."/>
            <person name="Kenerley C.M."/>
            <person name="Monte E."/>
            <person name="Baker S.E."/>
            <person name="Grigoriev I.V."/>
        </authorList>
    </citation>
    <scope>NUCLEOTIDE SEQUENCE [LARGE SCALE GENOMIC DNA]</scope>
    <source>
        <strain evidence="2">Gv29-8 / FGSC 10586</strain>
    </source>
</reference>
<dbReference type="PANTHER" id="PTHR35391:SF7">
    <property type="entry name" value="C2H2-TYPE DOMAIN-CONTAINING PROTEIN"/>
    <property type="match status" value="1"/>
</dbReference>
<dbReference type="Proteomes" id="UP000007115">
    <property type="component" value="Unassembled WGS sequence"/>
</dbReference>
<keyword evidence="2" id="KW-1185">Reference proteome</keyword>
<name>G9MRD3_HYPVG</name>
<dbReference type="AlphaFoldDB" id="G9MRD3"/>
<evidence type="ECO:0000313" key="1">
    <source>
        <dbReference type="EMBL" id="EHK22656.1"/>
    </source>
</evidence>
<dbReference type="InParanoid" id="G9MRD3"/>
<accession>G9MRD3</accession>
<dbReference type="EMBL" id="ABDF02000006">
    <property type="protein sequence ID" value="EHK22656.1"/>
    <property type="molecule type" value="Genomic_DNA"/>
</dbReference>
<dbReference type="VEuPathDB" id="FungiDB:TRIVIDRAFT_60500"/>
<dbReference type="OrthoDB" id="20872at2759"/>
<comment type="caution">
    <text evidence="1">The sequence shown here is derived from an EMBL/GenBank/DDBJ whole genome shotgun (WGS) entry which is preliminary data.</text>
</comment>
<proteinExistence type="predicted"/>
<dbReference type="eggNOG" id="ENOG502SHF7">
    <property type="taxonomic scope" value="Eukaryota"/>
</dbReference>
<dbReference type="PANTHER" id="PTHR35391">
    <property type="entry name" value="C2H2-TYPE DOMAIN-CONTAINING PROTEIN-RELATED"/>
    <property type="match status" value="1"/>
</dbReference>
<organism evidence="1 2">
    <name type="scientific">Hypocrea virens (strain Gv29-8 / FGSC 10586)</name>
    <name type="common">Gliocladium virens</name>
    <name type="synonym">Trichoderma virens</name>
    <dbReference type="NCBI Taxonomy" id="413071"/>
    <lineage>
        <taxon>Eukaryota</taxon>
        <taxon>Fungi</taxon>
        <taxon>Dikarya</taxon>
        <taxon>Ascomycota</taxon>
        <taxon>Pezizomycotina</taxon>
        <taxon>Sordariomycetes</taxon>
        <taxon>Hypocreomycetidae</taxon>
        <taxon>Hypocreales</taxon>
        <taxon>Hypocreaceae</taxon>
        <taxon>Trichoderma</taxon>
    </lineage>
</organism>
<gene>
    <name evidence="1" type="ORF">TRIVIDRAFT_60500</name>
</gene>
<protein>
    <recommendedName>
        <fullName evidence="3">C2H2-type domain-containing protein</fullName>
    </recommendedName>
</protein>
<evidence type="ECO:0000313" key="2">
    <source>
        <dbReference type="Proteomes" id="UP000007115"/>
    </source>
</evidence>
<evidence type="ECO:0008006" key="3">
    <source>
        <dbReference type="Google" id="ProtNLM"/>
    </source>
</evidence>